<dbReference type="RefSeq" id="WP_051796611.1">
    <property type="nucleotide sequence ID" value="NZ_QHKI01000113.1"/>
</dbReference>
<name>A0A428Y2D4_KIBAR</name>
<feature type="compositionally biased region" description="Polar residues" evidence="1">
    <location>
        <begin position="74"/>
        <end position="86"/>
    </location>
</feature>
<evidence type="ECO:0000313" key="3">
    <source>
        <dbReference type="Proteomes" id="UP000287547"/>
    </source>
</evidence>
<dbReference type="OrthoDB" id="9803459at2"/>
<evidence type="ECO:0000313" key="2">
    <source>
        <dbReference type="EMBL" id="RSM61740.1"/>
    </source>
</evidence>
<gene>
    <name evidence="2" type="ORF">DMH04_53820</name>
</gene>
<dbReference type="AlphaFoldDB" id="A0A428Y2D4"/>
<accession>A0A428Y2D4</accession>
<evidence type="ECO:0000256" key="1">
    <source>
        <dbReference type="SAM" id="MobiDB-lite"/>
    </source>
</evidence>
<dbReference type="Proteomes" id="UP000287547">
    <property type="component" value="Unassembled WGS sequence"/>
</dbReference>
<feature type="region of interest" description="Disordered" evidence="1">
    <location>
        <begin position="65"/>
        <end position="108"/>
    </location>
</feature>
<proteinExistence type="predicted"/>
<organism evidence="2 3">
    <name type="scientific">Kibdelosporangium aridum</name>
    <dbReference type="NCBI Taxonomy" id="2030"/>
    <lineage>
        <taxon>Bacteria</taxon>
        <taxon>Bacillati</taxon>
        <taxon>Actinomycetota</taxon>
        <taxon>Actinomycetes</taxon>
        <taxon>Pseudonocardiales</taxon>
        <taxon>Pseudonocardiaceae</taxon>
        <taxon>Kibdelosporangium</taxon>
    </lineage>
</organism>
<sequence length="108" mass="12544">MSGDLEQAKRYSRDFADPVPQSEVGGPWGDYKLPFLFATNGRPYLEQLRTASGLWFLDVRRPTNLSRPRREWPSPSTLRQLLTNDRSNADDAIRNDSSFAPRLREYQR</sequence>
<feature type="compositionally biased region" description="Basic and acidic residues" evidence="1">
    <location>
        <begin position="1"/>
        <end position="16"/>
    </location>
</feature>
<dbReference type="EMBL" id="QHKI01000113">
    <property type="protein sequence ID" value="RSM61740.1"/>
    <property type="molecule type" value="Genomic_DNA"/>
</dbReference>
<feature type="region of interest" description="Disordered" evidence="1">
    <location>
        <begin position="1"/>
        <end position="27"/>
    </location>
</feature>
<comment type="caution">
    <text evidence="2">The sequence shown here is derived from an EMBL/GenBank/DDBJ whole genome shotgun (WGS) entry which is preliminary data.</text>
</comment>
<reference evidence="2 3" key="1">
    <citation type="submission" date="2018-05" db="EMBL/GenBank/DDBJ databases">
        <title>Evolution of GPA BGCs.</title>
        <authorList>
            <person name="Waglechner N."/>
            <person name="Wright G.D."/>
        </authorList>
    </citation>
    <scope>NUCLEOTIDE SEQUENCE [LARGE SCALE GENOMIC DNA]</scope>
    <source>
        <strain evidence="2 3">A82846</strain>
    </source>
</reference>
<protein>
    <submittedName>
        <fullName evidence="2">Uncharacterized protein</fullName>
    </submittedName>
</protein>